<dbReference type="PROSITE" id="PS50883">
    <property type="entry name" value="EAL"/>
    <property type="match status" value="1"/>
</dbReference>
<dbReference type="InterPro" id="IPR029787">
    <property type="entry name" value="Nucleotide_cyclase"/>
</dbReference>
<feature type="transmembrane region" description="Helical" evidence="1">
    <location>
        <begin position="187"/>
        <end position="206"/>
    </location>
</feature>
<name>A0ABQ1J1P0_9SPHN</name>
<feature type="domain" description="GGDEF" evidence="3">
    <location>
        <begin position="266"/>
        <end position="399"/>
    </location>
</feature>
<dbReference type="PROSITE" id="PS50887">
    <property type="entry name" value="GGDEF"/>
    <property type="match status" value="1"/>
</dbReference>
<feature type="transmembrane region" description="Helical" evidence="1">
    <location>
        <begin position="44"/>
        <end position="61"/>
    </location>
</feature>
<dbReference type="Gene3D" id="3.30.70.270">
    <property type="match status" value="1"/>
</dbReference>
<keyword evidence="1" id="KW-0472">Membrane</keyword>
<dbReference type="EMBL" id="BMGD01000001">
    <property type="protein sequence ID" value="GGB55157.1"/>
    <property type="molecule type" value="Genomic_DNA"/>
</dbReference>
<dbReference type="InterPro" id="IPR000160">
    <property type="entry name" value="GGDEF_dom"/>
</dbReference>
<sequence>MSHILQLSGVRAMRKVFHDLFALEIDDAELARAQFRSFSKQMPLLYLILICNTAAVMVAFFRPSMIFQTFIMPVIICTIALVRASWWWRQDGAKLFSDAEIALQIRRTCTLAVIMTLTIEFWCMWIYSSGDAYSRGHLTFFLGLTQVSTVFCLMTIRAAAMRVAATSTLSFVIFFSIADQGQMMAKAIVLGCVGVGMMIVTHRYNIDFSKLICSQRDLRNRQAETEKLSEENRKIALTDALSGLPNRRQLLAKLDRIDDQQSDTLDGLAVLFIDLDGFKDINDTHGHQAGDSLIRSLSARIDHLCPPHSMLARVGGDEFVILVETPGAAAVAKSMAESISDEIALPVLVDRHILQVGASIGIATNADGTCSSHELLRRADTAMYHVKTGTKGKIAFYTSALDRGRLRRMAIEAEISTGLANNEFDVVYQPVVDAHSGKIVATEALIRWPRRAAGALSPQQFIEVAEATGQIHPLGMFVLERACRDVGPLRDITLSVNASPAQFRDPGFLRQVAHVLEQTRFPPQRLQLEITEGYLLSQPETAIRTIKSFKAMGLSIALDDFGTGFTSIHYLRTYGFSHVKIDKSLLANLSPDSKASLLVAGAINLARGLDMEVTAEGVETHEQAALLRAAGCDKLQGFLFGRPMSIGNLRAIYARSRKDQPPSPMPQGLRAV</sequence>
<organism evidence="4 5">
    <name type="scientific">Blastomonas aquatica</name>
    <dbReference type="NCBI Taxonomy" id="1510276"/>
    <lineage>
        <taxon>Bacteria</taxon>
        <taxon>Pseudomonadati</taxon>
        <taxon>Pseudomonadota</taxon>
        <taxon>Alphaproteobacteria</taxon>
        <taxon>Sphingomonadales</taxon>
        <taxon>Sphingomonadaceae</taxon>
        <taxon>Blastomonas</taxon>
    </lineage>
</organism>
<dbReference type="Proteomes" id="UP000614261">
    <property type="component" value="Unassembled WGS sequence"/>
</dbReference>
<dbReference type="PANTHER" id="PTHR44757">
    <property type="entry name" value="DIGUANYLATE CYCLASE DGCP"/>
    <property type="match status" value="1"/>
</dbReference>
<dbReference type="InterPro" id="IPR052155">
    <property type="entry name" value="Biofilm_reg_signaling"/>
</dbReference>
<evidence type="ECO:0000313" key="5">
    <source>
        <dbReference type="Proteomes" id="UP000614261"/>
    </source>
</evidence>
<feature type="domain" description="EAL" evidence="2">
    <location>
        <begin position="408"/>
        <end position="657"/>
    </location>
</feature>
<evidence type="ECO:0000313" key="4">
    <source>
        <dbReference type="EMBL" id="GGB55157.1"/>
    </source>
</evidence>
<dbReference type="InterPro" id="IPR001633">
    <property type="entry name" value="EAL_dom"/>
</dbReference>
<reference evidence="5" key="1">
    <citation type="journal article" date="2019" name="Int. J. Syst. Evol. Microbiol.">
        <title>The Global Catalogue of Microorganisms (GCM) 10K type strain sequencing project: providing services to taxonomists for standard genome sequencing and annotation.</title>
        <authorList>
            <consortium name="The Broad Institute Genomics Platform"/>
            <consortium name="The Broad Institute Genome Sequencing Center for Infectious Disease"/>
            <person name="Wu L."/>
            <person name="Ma J."/>
        </authorList>
    </citation>
    <scope>NUCLEOTIDE SEQUENCE [LARGE SCALE GENOMIC DNA]</scope>
    <source>
        <strain evidence="5">CGMCC 1.12851</strain>
    </source>
</reference>
<evidence type="ECO:0008006" key="6">
    <source>
        <dbReference type="Google" id="ProtNLM"/>
    </source>
</evidence>
<feature type="transmembrane region" description="Helical" evidence="1">
    <location>
        <begin position="147"/>
        <end position="175"/>
    </location>
</feature>
<dbReference type="CDD" id="cd01948">
    <property type="entry name" value="EAL"/>
    <property type="match status" value="1"/>
</dbReference>
<dbReference type="Gene3D" id="3.20.20.450">
    <property type="entry name" value="EAL domain"/>
    <property type="match status" value="1"/>
</dbReference>
<protein>
    <recommendedName>
        <fullName evidence="6">GGDEF-domain containing protein</fullName>
    </recommendedName>
</protein>
<proteinExistence type="predicted"/>
<keyword evidence="1" id="KW-0812">Transmembrane</keyword>
<evidence type="ECO:0000259" key="3">
    <source>
        <dbReference type="PROSITE" id="PS50887"/>
    </source>
</evidence>
<dbReference type="SUPFAM" id="SSF55073">
    <property type="entry name" value="Nucleotide cyclase"/>
    <property type="match status" value="1"/>
</dbReference>
<dbReference type="SMART" id="SM00052">
    <property type="entry name" value="EAL"/>
    <property type="match status" value="1"/>
</dbReference>
<keyword evidence="1" id="KW-1133">Transmembrane helix</keyword>
<keyword evidence="5" id="KW-1185">Reference proteome</keyword>
<accession>A0ABQ1J1P0</accession>
<dbReference type="NCBIfam" id="TIGR00254">
    <property type="entry name" value="GGDEF"/>
    <property type="match status" value="1"/>
</dbReference>
<dbReference type="InterPro" id="IPR035919">
    <property type="entry name" value="EAL_sf"/>
</dbReference>
<gene>
    <name evidence="4" type="ORF">GCM10010833_07310</name>
</gene>
<evidence type="ECO:0000256" key="1">
    <source>
        <dbReference type="SAM" id="Phobius"/>
    </source>
</evidence>
<feature type="transmembrane region" description="Helical" evidence="1">
    <location>
        <begin position="109"/>
        <end position="127"/>
    </location>
</feature>
<evidence type="ECO:0000259" key="2">
    <source>
        <dbReference type="PROSITE" id="PS50883"/>
    </source>
</evidence>
<dbReference type="SUPFAM" id="SSF141868">
    <property type="entry name" value="EAL domain-like"/>
    <property type="match status" value="1"/>
</dbReference>
<dbReference type="SMART" id="SM00267">
    <property type="entry name" value="GGDEF"/>
    <property type="match status" value="1"/>
</dbReference>
<dbReference type="Pfam" id="PF00990">
    <property type="entry name" value="GGDEF"/>
    <property type="match status" value="1"/>
</dbReference>
<dbReference type="InterPro" id="IPR043128">
    <property type="entry name" value="Rev_trsase/Diguanyl_cyclase"/>
</dbReference>
<dbReference type="CDD" id="cd01949">
    <property type="entry name" value="GGDEF"/>
    <property type="match status" value="1"/>
</dbReference>
<comment type="caution">
    <text evidence="4">The sequence shown here is derived from an EMBL/GenBank/DDBJ whole genome shotgun (WGS) entry which is preliminary data.</text>
</comment>
<dbReference type="Pfam" id="PF00563">
    <property type="entry name" value="EAL"/>
    <property type="match status" value="1"/>
</dbReference>
<feature type="transmembrane region" description="Helical" evidence="1">
    <location>
        <begin position="67"/>
        <end position="88"/>
    </location>
</feature>
<dbReference type="PANTHER" id="PTHR44757:SF2">
    <property type="entry name" value="BIOFILM ARCHITECTURE MAINTENANCE PROTEIN MBAA"/>
    <property type="match status" value="1"/>
</dbReference>